<dbReference type="AlphaFoldDB" id="A0A2W5NRK8"/>
<evidence type="ECO:0000256" key="5">
    <source>
        <dbReference type="ARBA" id="ARBA00022833"/>
    </source>
</evidence>
<dbReference type="GO" id="GO:0051603">
    <property type="term" value="P:proteolysis involved in protein catabolic process"/>
    <property type="evidence" value="ECO:0007669"/>
    <property type="project" value="TreeGrafter"/>
</dbReference>
<evidence type="ECO:0000256" key="2">
    <source>
        <dbReference type="ARBA" id="ARBA00022670"/>
    </source>
</evidence>
<evidence type="ECO:0000256" key="6">
    <source>
        <dbReference type="ARBA" id="ARBA00023049"/>
    </source>
</evidence>
<gene>
    <name evidence="8" type="ORF">DI555_06030</name>
</gene>
<keyword evidence="3" id="KW-0479">Metal-binding</keyword>
<keyword evidence="5" id="KW-0862">Zinc</keyword>
<feature type="domain" description="LysM" evidence="7">
    <location>
        <begin position="452"/>
        <end position="499"/>
    </location>
</feature>
<dbReference type="PROSITE" id="PS51782">
    <property type="entry name" value="LYSM"/>
    <property type="match status" value="1"/>
</dbReference>
<dbReference type="CDD" id="cd07324">
    <property type="entry name" value="M48C_Oma1-like"/>
    <property type="match status" value="1"/>
</dbReference>
<proteinExistence type="predicted"/>
<reference evidence="8 9" key="1">
    <citation type="submission" date="2017-08" db="EMBL/GenBank/DDBJ databases">
        <title>Infants hospitalized years apart are colonized by the same room-sourced microbial strains.</title>
        <authorList>
            <person name="Brooks B."/>
            <person name="Olm M.R."/>
            <person name="Firek B.A."/>
            <person name="Baker R."/>
            <person name="Thomas B.C."/>
            <person name="Morowitz M.J."/>
            <person name="Banfield J.F."/>
        </authorList>
    </citation>
    <scope>NUCLEOTIDE SEQUENCE [LARGE SCALE GENOMIC DNA]</scope>
    <source>
        <strain evidence="8">S2_005_002_R2_33</strain>
    </source>
</reference>
<dbReference type="InterPro" id="IPR001915">
    <property type="entry name" value="Peptidase_M48"/>
</dbReference>
<dbReference type="Proteomes" id="UP000249082">
    <property type="component" value="Unassembled WGS sequence"/>
</dbReference>
<accession>A0A2W5NRK8</accession>
<keyword evidence="6" id="KW-0482">Metalloprotease</keyword>
<evidence type="ECO:0000256" key="4">
    <source>
        <dbReference type="ARBA" id="ARBA00022801"/>
    </source>
</evidence>
<dbReference type="EMBL" id="QFPX01000004">
    <property type="protein sequence ID" value="PZQ56181.1"/>
    <property type="molecule type" value="Genomic_DNA"/>
</dbReference>
<dbReference type="Gene3D" id="3.10.350.10">
    <property type="entry name" value="LysM domain"/>
    <property type="match status" value="1"/>
</dbReference>
<evidence type="ECO:0000313" key="9">
    <source>
        <dbReference type="Proteomes" id="UP000249082"/>
    </source>
</evidence>
<sequence>MPDNAAARDRRTPAFAATALGAVLLALAPSSTGIAVAAAARPATVNAISRADKAEGAKAHPELLAEFGGGVTGPQASYVEQVGKTIAIQSGLSNAKGDFTVTLLNSPVNNAFAIPGGYIYVTRQLTALMNNEAELAGVLGHEVGHVAARHSAKRQEAASRNQILGVLGSLLSGVLLGDSAFGRLGQQLASQGSQMLTLKYSRGQELEADRLGITYLKRAGYDPRAMATVLDSLARQNALEAQLRGTSNQVPQWASTHPDPASRVRDALAQAGSGATGTTNRDAFLTRIDGLVYGDDPKQGIIEGSRFTHPDLRLAFQAPDGFYLVNGTQAVSINGDSGKAQFAGGPLGTGLDAYIQTVFSSLTESGQARIAPSSIERTTVNGLSAAYGVARVQASSGPVDVAVFAYDFGGGKAYHFLTITRVGGAGVFNPMFKSLRRISAADAGQVRPRRLAVVTVKAGDTVQSLAGRMAYTDAAVERFLVLNGLESGARLVPGQKVKLVTY</sequence>
<dbReference type="Gene3D" id="3.30.2010.10">
    <property type="entry name" value="Metalloproteases ('zincins'), catalytic domain"/>
    <property type="match status" value="1"/>
</dbReference>
<protein>
    <submittedName>
        <fullName evidence="8">Peptidase M48 Ste24p</fullName>
    </submittedName>
</protein>
<evidence type="ECO:0000256" key="1">
    <source>
        <dbReference type="ARBA" id="ARBA00001947"/>
    </source>
</evidence>
<dbReference type="PANTHER" id="PTHR22726:SF1">
    <property type="entry name" value="METALLOENDOPEPTIDASE OMA1, MITOCHONDRIAL"/>
    <property type="match status" value="1"/>
</dbReference>
<comment type="cofactor">
    <cofactor evidence="1">
        <name>Zn(2+)</name>
        <dbReference type="ChEBI" id="CHEBI:29105"/>
    </cofactor>
</comment>
<name>A0A2W5NRK8_9SPHN</name>
<dbReference type="InterPro" id="IPR018392">
    <property type="entry name" value="LysM"/>
</dbReference>
<keyword evidence="2" id="KW-0645">Protease</keyword>
<dbReference type="InterPro" id="IPR051156">
    <property type="entry name" value="Mito/Outer_Membr_Metalloprot"/>
</dbReference>
<dbReference type="CDD" id="cd00118">
    <property type="entry name" value="LysM"/>
    <property type="match status" value="1"/>
</dbReference>
<dbReference type="Pfam" id="PF01476">
    <property type="entry name" value="LysM"/>
    <property type="match status" value="1"/>
</dbReference>
<dbReference type="Pfam" id="PF01435">
    <property type="entry name" value="Peptidase_M48"/>
    <property type="match status" value="1"/>
</dbReference>
<dbReference type="InterPro" id="IPR036779">
    <property type="entry name" value="LysM_dom_sf"/>
</dbReference>
<evidence type="ECO:0000259" key="7">
    <source>
        <dbReference type="PROSITE" id="PS51782"/>
    </source>
</evidence>
<dbReference type="GO" id="GO:0016020">
    <property type="term" value="C:membrane"/>
    <property type="evidence" value="ECO:0007669"/>
    <property type="project" value="TreeGrafter"/>
</dbReference>
<evidence type="ECO:0000256" key="3">
    <source>
        <dbReference type="ARBA" id="ARBA00022723"/>
    </source>
</evidence>
<keyword evidence="4" id="KW-0378">Hydrolase</keyword>
<comment type="caution">
    <text evidence="8">The sequence shown here is derived from an EMBL/GenBank/DDBJ whole genome shotgun (WGS) entry which is preliminary data.</text>
</comment>
<dbReference type="GO" id="GO:0046872">
    <property type="term" value="F:metal ion binding"/>
    <property type="evidence" value="ECO:0007669"/>
    <property type="project" value="UniProtKB-KW"/>
</dbReference>
<dbReference type="GO" id="GO:0004222">
    <property type="term" value="F:metalloendopeptidase activity"/>
    <property type="evidence" value="ECO:0007669"/>
    <property type="project" value="InterPro"/>
</dbReference>
<organism evidence="8 9">
    <name type="scientific">Novosphingobium pentaromativorans</name>
    <dbReference type="NCBI Taxonomy" id="205844"/>
    <lineage>
        <taxon>Bacteria</taxon>
        <taxon>Pseudomonadati</taxon>
        <taxon>Pseudomonadota</taxon>
        <taxon>Alphaproteobacteria</taxon>
        <taxon>Sphingomonadales</taxon>
        <taxon>Sphingomonadaceae</taxon>
        <taxon>Novosphingobium</taxon>
    </lineage>
</organism>
<dbReference type="PANTHER" id="PTHR22726">
    <property type="entry name" value="METALLOENDOPEPTIDASE OMA1"/>
    <property type="match status" value="1"/>
</dbReference>
<evidence type="ECO:0000313" key="8">
    <source>
        <dbReference type="EMBL" id="PZQ56181.1"/>
    </source>
</evidence>